<dbReference type="EMBL" id="CM017628">
    <property type="protein sequence ID" value="TYH66872.1"/>
    <property type="molecule type" value="Genomic_DNA"/>
</dbReference>
<evidence type="ECO:0000259" key="1">
    <source>
        <dbReference type="PROSITE" id="PS50011"/>
    </source>
</evidence>
<proteinExistence type="predicted"/>
<dbReference type="AlphaFoldDB" id="A0A5D2KJ34"/>
<dbReference type="Pfam" id="PF00069">
    <property type="entry name" value="Pkinase"/>
    <property type="match status" value="1"/>
</dbReference>
<dbReference type="InterPro" id="IPR000719">
    <property type="entry name" value="Prot_kinase_dom"/>
</dbReference>
<accession>A0A5D2KJ34</accession>
<dbReference type="PROSITE" id="PS50011">
    <property type="entry name" value="PROTEIN_KINASE_DOM"/>
    <property type="match status" value="1"/>
</dbReference>
<gene>
    <name evidence="2" type="ORF">ES332_D06G151900v1</name>
</gene>
<dbReference type="GO" id="GO:0004672">
    <property type="term" value="F:protein kinase activity"/>
    <property type="evidence" value="ECO:0007669"/>
    <property type="project" value="InterPro"/>
</dbReference>
<dbReference type="Gene3D" id="3.30.200.20">
    <property type="entry name" value="Phosphorylase Kinase, domain 1"/>
    <property type="match status" value="1"/>
</dbReference>
<dbReference type="FunFam" id="3.30.200.20:FF:000466">
    <property type="entry name" value="Putative LRR receptor-like serine/threonine-protein kinase"/>
    <property type="match status" value="1"/>
</dbReference>
<dbReference type="PANTHER" id="PTHR46146:SF3">
    <property type="entry name" value="SERINE_THREONINE-PROTEIN KINASE-LIKE PROTEIN CCR3-RELATED"/>
    <property type="match status" value="1"/>
</dbReference>
<sequence>LCYPPLPVVTSRSSPLRRGLLAFVIFGVCCGRKKVHNSVQPRITRVGSNGGPGSNNSSLSRSFTIRRYSSRAMKRQRSGTSIKHANRAEEFTLSELAAATNDFSPENKISAGSFGIIYKGKLWDGRKVAIKRGETGQKIKKFQEKETAFESELAFLSRLHHKHLVRLVGYCDEKDQRLLVYEYTKNGAVHDHLHDKNNVVKTIPPIIHRDIKSSNILLDMNWTARVSDFRHSLMDPESDQNYKPMKAVGTVGYIDPEYYGLNVLTTKSDVYGLGVVMLELLTGKRAIFKNDDNGGTPISLVDYAVPAIMAGELVKSNRVLLTPILDQRVGPPELNETEAVELMAYIAMHCVNCEGKERPIIGDIVSNLERAFNVGDGSHGSISSSAFSFVSD</sequence>
<dbReference type="InterPro" id="IPR001245">
    <property type="entry name" value="Ser-Thr/Tyr_kinase_cat_dom"/>
</dbReference>
<dbReference type="PROSITE" id="PS00108">
    <property type="entry name" value="PROTEIN_KINASE_ST"/>
    <property type="match status" value="1"/>
</dbReference>
<dbReference type="GO" id="GO:0005524">
    <property type="term" value="F:ATP binding"/>
    <property type="evidence" value="ECO:0007669"/>
    <property type="project" value="InterPro"/>
</dbReference>
<dbReference type="InterPro" id="IPR008271">
    <property type="entry name" value="Ser/Thr_kinase_AS"/>
</dbReference>
<dbReference type="Pfam" id="PF07714">
    <property type="entry name" value="PK_Tyr_Ser-Thr"/>
    <property type="match status" value="1"/>
</dbReference>
<feature type="domain" description="Protein kinase" evidence="1">
    <location>
        <begin position="103"/>
        <end position="372"/>
    </location>
</feature>
<dbReference type="InterPro" id="IPR011009">
    <property type="entry name" value="Kinase-like_dom_sf"/>
</dbReference>
<dbReference type="SUPFAM" id="SSF56112">
    <property type="entry name" value="Protein kinase-like (PK-like)"/>
    <property type="match status" value="1"/>
</dbReference>
<reference evidence="2 3" key="1">
    <citation type="submission" date="2019-07" db="EMBL/GenBank/DDBJ databases">
        <title>WGS assembly of Gossypium tomentosum.</title>
        <authorList>
            <person name="Chen Z.J."/>
            <person name="Sreedasyam A."/>
            <person name="Ando A."/>
            <person name="Song Q."/>
            <person name="De L."/>
            <person name="Hulse-Kemp A."/>
            <person name="Ding M."/>
            <person name="Ye W."/>
            <person name="Kirkbride R."/>
            <person name="Jenkins J."/>
            <person name="Plott C."/>
            <person name="Lovell J."/>
            <person name="Lin Y.-M."/>
            <person name="Vaughn R."/>
            <person name="Liu B."/>
            <person name="Li W."/>
            <person name="Simpson S."/>
            <person name="Scheffler B."/>
            <person name="Saski C."/>
            <person name="Grover C."/>
            <person name="Hu G."/>
            <person name="Conover J."/>
            <person name="Carlson J."/>
            <person name="Shu S."/>
            <person name="Boston L."/>
            <person name="Williams M."/>
            <person name="Peterson D."/>
            <person name="Mcgee K."/>
            <person name="Jones D."/>
            <person name="Wendel J."/>
            <person name="Stelly D."/>
            <person name="Grimwood J."/>
            <person name="Schmutz J."/>
        </authorList>
    </citation>
    <scope>NUCLEOTIDE SEQUENCE [LARGE SCALE GENOMIC DNA]</scope>
    <source>
        <strain evidence="2">7179.01</strain>
    </source>
</reference>
<organism evidence="2 3">
    <name type="scientific">Gossypium tomentosum</name>
    <name type="common">Hawaiian cotton</name>
    <name type="synonym">Gossypium sandvicense</name>
    <dbReference type="NCBI Taxonomy" id="34277"/>
    <lineage>
        <taxon>Eukaryota</taxon>
        <taxon>Viridiplantae</taxon>
        <taxon>Streptophyta</taxon>
        <taxon>Embryophyta</taxon>
        <taxon>Tracheophyta</taxon>
        <taxon>Spermatophyta</taxon>
        <taxon>Magnoliopsida</taxon>
        <taxon>eudicotyledons</taxon>
        <taxon>Gunneridae</taxon>
        <taxon>Pentapetalae</taxon>
        <taxon>rosids</taxon>
        <taxon>malvids</taxon>
        <taxon>Malvales</taxon>
        <taxon>Malvaceae</taxon>
        <taxon>Malvoideae</taxon>
        <taxon>Gossypium</taxon>
    </lineage>
</organism>
<name>A0A5D2KJ34_GOSTO</name>
<evidence type="ECO:0000313" key="3">
    <source>
        <dbReference type="Proteomes" id="UP000322667"/>
    </source>
</evidence>
<dbReference type="SMART" id="SM00220">
    <property type="entry name" value="S_TKc"/>
    <property type="match status" value="1"/>
</dbReference>
<protein>
    <recommendedName>
        <fullName evidence="1">Protein kinase domain-containing protein</fullName>
    </recommendedName>
</protein>
<dbReference type="PANTHER" id="PTHR46146">
    <property type="entry name" value="SERINE/THREONINE-PROTEIN KINASE-LIKE PROTEIN CCR4"/>
    <property type="match status" value="1"/>
</dbReference>
<dbReference type="Gene3D" id="1.10.510.10">
    <property type="entry name" value="Transferase(Phosphotransferase) domain 1"/>
    <property type="match status" value="1"/>
</dbReference>
<feature type="non-terminal residue" evidence="2">
    <location>
        <position position="1"/>
    </location>
</feature>
<evidence type="ECO:0000313" key="2">
    <source>
        <dbReference type="EMBL" id="TYH66872.1"/>
    </source>
</evidence>
<keyword evidence="3" id="KW-1185">Reference proteome</keyword>
<dbReference type="Proteomes" id="UP000322667">
    <property type="component" value="Chromosome D06"/>
</dbReference>